<dbReference type="InterPro" id="IPR014729">
    <property type="entry name" value="Rossmann-like_a/b/a_fold"/>
</dbReference>
<dbReference type="EC" id="2.7.7.14" evidence="10"/>
<keyword evidence="8" id="KW-1208">Phospholipid metabolism</keyword>
<dbReference type="AlphaFoldDB" id="A0A075AR51"/>
<dbReference type="NCBIfam" id="TIGR00125">
    <property type="entry name" value="cyt_tran_rel"/>
    <property type="match status" value="2"/>
</dbReference>
<dbReference type="STRING" id="988480.A0A075AR51"/>
<comment type="pathway">
    <text evidence="1">Lipid metabolism.</text>
</comment>
<dbReference type="PANTHER" id="PTHR45780">
    <property type="entry name" value="ETHANOLAMINE-PHOSPHATE CYTIDYLYLTRANSFERASE"/>
    <property type="match status" value="1"/>
</dbReference>
<evidence type="ECO:0000256" key="4">
    <source>
        <dbReference type="ARBA" id="ARBA00022679"/>
    </source>
</evidence>
<evidence type="ECO:0000256" key="9">
    <source>
        <dbReference type="ARBA" id="ARBA00024191"/>
    </source>
</evidence>
<evidence type="ECO:0000256" key="8">
    <source>
        <dbReference type="ARBA" id="ARBA00023264"/>
    </source>
</evidence>
<reference evidence="13 14" key="1">
    <citation type="journal article" date="2013" name="Curr. Biol.">
        <title>Shared signatures of parasitism and phylogenomics unite Cryptomycota and microsporidia.</title>
        <authorList>
            <person name="James T.Y."/>
            <person name="Pelin A."/>
            <person name="Bonen L."/>
            <person name="Ahrendt S."/>
            <person name="Sain D."/>
            <person name="Corradi N."/>
            <person name="Stajich J.E."/>
        </authorList>
    </citation>
    <scope>NUCLEOTIDE SEQUENCE [LARGE SCALE GENOMIC DNA]</scope>
    <source>
        <strain evidence="13 14">CSF55</strain>
    </source>
</reference>
<evidence type="ECO:0000256" key="2">
    <source>
        <dbReference type="ARBA" id="ARBA00010101"/>
    </source>
</evidence>
<organism evidence="13 14">
    <name type="scientific">Rozella allomycis (strain CSF55)</name>
    <dbReference type="NCBI Taxonomy" id="988480"/>
    <lineage>
        <taxon>Eukaryota</taxon>
        <taxon>Fungi</taxon>
        <taxon>Fungi incertae sedis</taxon>
        <taxon>Cryptomycota</taxon>
        <taxon>Cryptomycota incertae sedis</taxon>
        <taxon>Rozella</taxon>
    </lineage>
</organism>
<comment type="pathway">
    <text evidence="9">Phospholipid metabolism; phosphatidylethanolamine biosynthesis; phosphatidylethanolamine from ethanolamine: step 2/3.</text>
</comment>
<dbReference type="Proteomes" id="UP000030755">
    <property type="component" value="Unassembled WGS sequence"/>
</dbReference>
<evidence type="ECO:0000256" key="5">
    <source>
        <dbReference type="ARBA" id="ARBA00022695"/>
    </source>
</evidence>
<keyword evidence="5" id="KW-0548">Nucleotidyltransferase</keyword>
<evidence type="ECO:0000256" key="11">
    <source>
        <dbReference type="ARBA" id="ARBA00031473"/>
    </source>
</evidence>
<evidence type="ECO:0000259" key="12">
    <source>
        <dbReference type="Pfam" id="PF01467"/>
    </source>
</evidence>
<dbReference type="HOGENOM" id="CLU_031246_2_2_1"/>
<feature type="domain" description="Cytidyltransferase-like" evidence="12">
    <location>
        <begin position="192"/>
        <end position="289"/>
    </location>
</feature>
<dbReference type="InterPro" id="IPR044608">
    <property type="entry name" value="Ect1/PCYT2"/>
</dbReference>
<dbReference type="GO" id="GO:0006646">
    <property type="term" value="P:phosphatidylethanolamine biosynthetic process"/>
    <property type="evidence" value="ECO:0007669"/>
    <property type="project" value="UniProtKB-UniPathway"/>
</dbReference>
<name>A0A075AR51_ROZAC</name>
<dbReference type="OMA" id="QCKYINA"/>
<evidence type="ECO:0000256" key="1">
    <source>
        <dbReference type="ARBA" id="ARBA00005189"/>
    </source>
</evidence>
<accession>A0A075AR51</accession>
<dbReference type="GO" id="GO:0004306">
    <property type="term" value="F:ethanolamine-phosphate cytidylyltransferase activity"/>
    <property type="evidence" value="ECO:0007669"/>
    <property type="project" value="UniProtKB-EC"/>
</dbReference>
<dbReference type="InterPro" id="IPR041723">
    <property type="entry name" value="CCT"/>
</dbReference>
<protein>
    <recommendedName>
        <fullName evidence="10">ethanolamine-phosphate cytidylyltransferase</fullName>
        <ecNumber evidence="10">2.7.7.14</ecNumber>
    </recommendedName>
    <alternativeName>
        <fullName evidence="11">CTP:phosphoethanolamine cytidylyltransferase</fullName>
    </alternativeName>
</protein>
<feature type="domain" description="Cytidyltransferase-like" evidence="12">
    <location>
        <begin position="2"/>
        <end position="127"/>
    </location>
</feature>
<dbReference type="Pfam" id="PF01467">
    <property type="entry name" value="CTP_transf_like"/>
    <property type="match status" value="2"/>
</dbReference>
<sequence length="350" mass="40142">MMHYGHSNAIRQAKEMGDYLIVGVHSDEEIRKHKGPTVMNQEERYEAVAACKWVDEVVPNAPYFTTVDILDQYDADFCVHGDDISKINVMTNNATLSDGTDCYEEVKKAGRYKECKRTTGVSTTELVGRMLLLTRVHHQLNENSFPVKSIENFQNNPKSRYTSGVSHFLTTSRKIVQFSNKKEPKTGDKIIYVDGAFDLFHVGHIELLKKAKELGDYLLVGIHDDKTVNAIKGSNYPIMNVHERTLSVLSCRYVDEVVIGAPYSVNEEMMTAIYNIDIVVHGKTEVFSVNGEDPYKYPKSVSKFIEIETKYSYLTTECVIERIFNNRKLYEERNRKKEEKENLIINNLQK</sequence>
<evidence type="ECO:0000313" key="13">
    <source>
        <dbReference type="EMBL" id="EPZ32625.1"/>
    </source>
</evidence>
<keyword evidence="4" id="KW-0808">Transferase</keyword>
<evidence type="ECO:0000256" key="7">
    <source>
        <dbReference type="ARBA" id="ARBA00023209"/>
    </source>
</evidence>
<gene>
    <name evidence="13" type="ORF">O9G_002711</name>
</gene>
<dbReference type="CDD" id="cd02173">
    <property type="entry name" value="ECT"/>
    <property type="match status" value="1"/>
</dbReference>
<dbReference type="EMBL" id="KE561130">
    <property type="protein sequence ID" value="EPZ32625.1"/>
    <property type="molecule type" value="Genomic_DNA"/>
</dbReference>
<dbReference type="SUPFAM" id="SSF52374">
    <property type="entry name" value="Nucleotidylyl transferase"/>
    <property type="match status" value="2"/>
</dbReference>
<proteinExistence type="inferred from homology"/>
<evidence type="ECO:0000256" key="10">
    <source>
        <dbReference type="ARBA" id="ARBA00024221"/>
    </source>
</evidence>
<dbReference type="OrthoDB" id="40021at2759"/>
<dbReference type="CDD" id="cd02174">
    <property type="entry name" value="CCT"/>
    <property type="match status" value="1"/>
</dbReference>
<dbReference type="InterPro" id="IPR004821">
    <property type="entry name" value="Cyt_trans-like"/>
</dbReference>
<evidence type="ECO:0000313" key="14">
    <source>
        <dbReference type="Proteomes" id="UP000030755"/>
    </source>
</evidence>
<keyword evidence="14" id="KW-1185">Reference proteome</keyword>
<dbReference type="GO" id="GO:0005737">
    <property type="term" value="C:cytoplasm"/>
    <property type="evidence" value="ECO:0007669"/>
    <property type="project" value="TreeGrafter"/>
</dbReference>
<evidence type="ECO:0000256" key="6">
    <source>
        <dbReference type="ARBA" id="ARBA00023098"/>
    </source>
</evidence>
<dbReference type="UniPathway" id="UPA00558">
    <property type="reaction ID" value="UER00742"/>
</dbReference>
<keyword evidence="7" id="KW-0594">Phospholipid biosynthesis</keyword>
<keyword evidence="3" id="KW-0444">Lipid biosynthesis</keyword>
<dbReference type="PANTHER" id="PTHR45780:SF2">
    <property type="entry name" value="ETHANOLAMINE-PHOSPHATE CYTIDYLYLTRANSFERASE"/>
    <property type="match status" value="1"/>
</dbReference>
<comment type="similarity">
    <text evidence="2">Belongs to the cytidylyltransferase family.</text>
</comment>
<keyword evidence="6" id="KW-0443">Lipid metabolism</keyword>
<evidence type="ECO:0000256" key="3">
    <source>
        <dbReference type="ARBA" id="ARBA00022516"/>
    </source>
</evidence>
<dbReference type="Gene3D" id="3.40.50.620">
    <property type="entry name" value="HUPs"/>
    <property type="match status" value="2"/>
</dbReference>